<dbReference type="InterPro" id="IPR052306">
    <property type="entry name" value="CYP450_71D"/>
</dbReference>
<evidence type="ECO:0000256" key="1">
    <source>
        <dbReference type="ARBA" id="ARBA00001971"/>
    </source>
</evidence>
<feature type="transmembrane region" description="Helical" evidence="12">
    <location>
        <begin position="177"/>
        <end position="194"/>
    </location>
</feature>
<dbReference type="GO" id="GO:0016020">
    <property type="term" value="C:membrane"/>
    <property type="evidence" value="ECO:0007669"/>
    <property type="project" value="UniProtKB-SubCell"/>
</dbReference>
<dbReference type="Proteomes" id="UP000541444">
    <property type="component" value="Unassembled WGS sequence"/>
</dbReference>
<evidence type="ECO:0000259" key="13">
    <source>
        <dbReference type="Pfam" id="PF01693"/>
    </source>
</evidence>
<evidence type="ECO:0000256" key="11">
    <source>
        <dbReference type="ARBA" id="ARBA00023136"/>
    </source>
</evidence>
<protein>
    <recommendedName>
        <fullName evidence="13">Ribonuclease H1 N-terminal domain-containing protein</fullName>
    </recommendedName>
</protein>
<dbReference type="OrthoDB" id="1922118at2759"/>
<evidence type="ECO:0000256" key="8">
    <source>
        <dbReference type="ARBA" id="ARBA00023002"/>
    </source>
</evidence>
<name>A0A7J7M2P3_9MAGN</name>
<keyword evidence="5 12" id="KW-0812">Transmembrane</keyword>
<keyword evidence="9" id="KW-0408">Iron</keyword>
<evidence type="ECO:0000313" key="14">
    <source>
        <dbReference type="EMBL" id="KAF6149116.1"/>
    </source>
</evidence>
<keyword evidence="11 12" id="KW-0472">Membrane</keyword>
<dbReference type="AlphaFoldDB" id="A0A7J7M2P3"/>
<dbReference type="PANTHER" id="PTHR47953">
    <property type="entry name" value="OS08G0105600 PROTEIN"/>
    <property type="match status" value="1"/>
</dbReference>
<comment type="subcellular location">
    <subcellularLocation>
        <location evidence="2">Membrane</location>
        <topology evidence="2">Single-pass membrane protein</topology>
    </subcellularLocation>
</comment>
<feature type="domain" description="Ribonuclease H1 N-terminal" evidence="13">
    <location>
        <begin position="93"/>
        <end position="133"/>
    </location>
</feature>
<evidence type="ECO:0000256" key="6">
    <source>
        <dbReference type="ARBA" id="ARBA00022723"/>
    </source>
</evidence>
<organism evidence="14 15">
    <name type="scientific">Kingdonia uniflora</name>
    <dbReference type="NCBI Taxonomy" id="39325"/>
    <lineage>
        <taxon>Eukaryota</taxon>
        <taxon>Viridiplantae</taxon>
        <taxon>Streptophyta</taxon>
        <taxon>Embryophyta</taxon>
        <taxon>Tracheophyta</taxon>
        <taxon>Spermatophyta</taxon>
        <taxon>Magnoliopsida</taxon>
        <taxon>Ranunculales</taxon>
        <taxon>Circaeasteraceae</taxon>
        <taxon>Kingdonia</taxon>
    </lineage>
</organism>
<evidence type="ECO:0000256" key="2">
    <source>
        <dbReference type="ARBA" id="ARBA00004167"/>
    </source>
</evidence>
<dbReference type="InterPro" id="IPR009027">
    <property type="entry name" value="Ribosomal_bL9/RNase_H1_N"/>
</dbReference>
<evidence type="ECO:0000256" key="4">
    <source>
        <dbReference type="ARBA" id="ARBA00022617"/>
    </source>
</evidence>
<dbReference type="SUPFAM" id="SSF48264">
    <property type="entry name" value="Cytochrome P450"/>
    <property type="match status" value="1"/>
</dbReference>
<dbReference type="GO" id="GO:0016705">
    <property type="term" value="F:oxidoreductase activity, acting on paired donors, with incorporation or reduction of molecular oxygen"/>
    <property type="evidence" value="ECO:0007669"/>
    <property type="project" value="InterPro"/>
</dbReference>
<dbReference type="GO" id="GO:0004497">
    <property type="term" value="F:monooxygenase activity"/>
    <property type="evidence" value="ECO:0007669"/>
    <property type="project" value="UniProtKB-KW"/>
</dbReference>
<dbReference type="PRINTS" id="PR00463">
    <property type="entry name" value="EP450I"/>
</dbReference>
<dbReference type="EMBL" id="JACGCM010001802">
    <property type="protein sequence ID" value="KAF6149116.1"/>
    <property type="molecule type" value="Genomic_DNA"/>
</dbReference>
<proteinExistence type="inferred from homology"/>
<dbReference type="Pfam" id="PF01693">
    <property type="entry name" value="Cauli_VI"/>
    <property type="match status" value="1"/>
</dbReference>
<keyword evidence="4" id="KW-0349">Heme</keyword>
<evidence type="ECO:0000256" key="10">
    <source>
        <dbReference type="ARBA" id="ARBA00023033"/>
    </source>
</evidence>
<dbReference type="InterPro" id="IPR011320">
    <property type="entry name" value="RNase_H1_N"/>
</dbReference>
<sequence>MLLRRFVVKETLRLHPPTPTLIPRFTTVGTTVNGFHIPLNTTVLINAWAIQRDHVYWDNPEEFIPKRSRNNSIDFKGVTRRPSSWYLPNIGRVYVVFVGRHPGIYKTWAECGPEVLRYPCALYQCMDTMEKAEHVLIEFLAIKSRTKPKPEAVPTALVVREEAEDAMPKNELRFSHFYLLAILAVVVVFVAFMLP</sequence>
<dbReference type="InterPro" id="IPR002401">
    <property type="entry name" value="Cyt_P450_E_grp-I"/>
</dbReference>
<accession>A0A7J7M2P3</accession>
<keyword evidence="8" id="KW-0560">Oxidoreductase</keyword>
<evidence type="ECO:0000256" key="3">
    <source>
        <dbReference type="ARBA" id="ARBA00010617"/>
    </source>
</evidence>
<dbReference type="Gene3D" id="3.40.970.10">
    <property type="entry name" value="Ribonuclease H1, N-terminal domain"/>
    <property type="match status" value="1"/>
</dbReference>
<dbReference type="InterPro" id="IPR001128">
    <property type="entry name" value="Cyt_P450"/>
</dbReference>
<dbReference type="Gene3D" id="1.10.630.10">
    <property type="entry name" value="Cytochrome P450"/>
    <property type="match status" value="1"/>
</dbReference>
<comment type="similarity">
    <text evidence="3">Belongs to the cytochrome P450 family.</text>
</comment>
<dbReference type="Pfam" id="PF00067">
    <property type="entry name" value="p450"/>
    <property type="match status" value="1"/>
</dbReference>
<evidence type="ECO:0000256" key="5">
    <source>
        <dbReference type="ARBA" id="ARBA00022692"/>
    </source>
</evidence>
<evidence type="ECO:0000313" key="15">
    <source>
        <dbReference type="Proteomes" id="UP000541444"/>
    </source>
</evidence>
<evidence type="ECO:0000256" key="7">
    <source>
        <dbReference type="ARBA" id="ARBA00022989"/>
    </source>
</evidence>
<reference evidence="14 15" key="1">
    <citation type="journal article" date="2020" name="IScience">
        <title>Genome Sequencing of the Endangered Kingdonia uniflora (Circaeasteraceae, Ranunculales) Reveals Potential Mechanisms of Evolutionary Specialization.</title>
        <authorList>
            <person name="Sun Y."/>
            <person name="Deng T."/>
            <person name="Zhang A."/>
            <person name="Moore M.J."/>
            <person name="Landis J.B."/>
            <person name="Lin N."/>
            <person name="Zhang H."/>
            <person name="Zhang X."/>
            <person name="Huang J."/>
            <person name="Zhang X."/>
            <person name="Sun H."/>
            <person name="Wang H."/>
        </authorList>
    </citation>
    <scope>NUCLEOTIDE SEQUENCE [LARGE SCALE GENOMIC DNA]</scope>
    <source>
        <strain evidence="14">TB1705</strain>
        <tissue evidence="14">Leaf</tissue>
    </source>
</reference>
<comment type="caution">
    <text evidence="14">The sequence shown here is derived from an EMBL/GenBank/DDBJ whole genome shotgun (WGS) entry which is preliminary data.</text>
</comment>
<dbReference type="PANTHER" id="PTHR47953:SF19">
    <property type="entry name" value="OS06G0641600 PROTEIN"/>
    <property type="match status" value="1"/>
</dbReference>
<dbReference type="InterPro" id="IPR036396">
    <property type="entry name" value="Cyt_P450_sf"/>
</dbReference>
<keyword evidence="7 12" id="KW-1133">Transmembrane helix</keyword>
<dbReference type="SUPFAM" id="SSF55658">
    <property type="entry name" value="L9 N-domain-like"/>
    <property type="match status" value="1"/>
</dbReference>
<dbReference type="InterPro" id="IPR037056">
    <property type="entry name" value="RNase_H1_N_sf"/>
</dbReference>
<comment type="cofactor">
    <cofactor evidence="1">
        <name>heme</name>
        <dbReference type="ChEBI" id="CHEBI:30413"/>
    </cofactor>
</comment>
<keyword evidence="15" id="KW-1185">Reference proteome</keyword>
<dbReference type="GO" id="GO:0005506">
    <property type="term" value="F:iron ion binding"/>
    <property type="evidence" value="ECO:0007669"/>
    <property type="project" value="InterPro"/>
</dbReference>
<dbReference type="GO" id="GO:0044550">
    <property type="term" value="P:secondary metabolite biosynthetic process"/>
    <property type="evidence" value="ECO:0007669"/>
    <property type="project" value="UniProtKB-ARBA"/>
</dbReference>
<dbReference type="GO" id="GO:0020037">
    <property type="term" value="F:heme binding"/>
    <property type="evidence" value="ECO:0007669"/>
    <property type="project" value="InterPro"/>
</dbReference>
<gene>
    <name evidence="14" type="ORF">GIB67_000894</name>
</gene>
<evidence type="ECO:0000256" key="9">
    <source>
        <dbReference type="ARBA" id="ARBA00023004"/>
    </source>
</evidence>
<keyword evidence="10" id="KW-0503">Monooxygenase</keyword>
<keyword evidence="6" id="KW-0479">Metal-binding</keyword>
<evidence type="ECO:0000256" key="12">
    <source>
        <dbReference type="SAM" id="Phobius"/>
    </source>
</evidence>